<keyword evidence="1" id="KW-0175">Coiled coil</keyword>
<proteinExistence type="predicted"/>
<gene>
    <name evidence="2" type="ORF">OCV69_02770</name>
</gene>
<dbReference type="EMBL" id="JAOQJF010000004">
    <property type="protein sequence ID" value="MCU6798866.1"/>
    <property type="molecule type" value="Genomic_DNA"/>
</dbReference>
<evidence type="ECO:0000256" key="1">
    <source>
        <dbReference type="SAM" id="Coils"/>
    </source>
</evidence>
<dbReference type="Proteomes" id="UP001652395">
    <property type="component" value="Unassembled WGS sequence"/>
</dbReference>
<name>A0ABT2UXS4_9FIRM</name>
<dbReference type="InterPro" id="IPR025586">
    <property type="entry name" value="PcfJ"/>
</dbReference>
<evidence type="ECO:0000313" key="3">
    <source>
        <dbReference type="Proteomes" id="UP001652395"/>
    </source>
</evidence>
<comment type="caution">
    <text evidence="2">The sequence shown here is derived from an EMBL/GenBank/DDBJ whole genome shotgun (WGS) entry which is preliminary data.</text>
</comment>
<dbReference type="RefSeq" id="WP_262562955.1">
    <property type="nucleotide sequence ID" value="NZ_JAOQJF010000004.1"/>
</dbReference>
<feature type="coiled-coil region" evidence="1">
    <location>
        <begin position="655"/>
        <end position="685"/>
    </location>
</feature>
<protein>
    <submittedName>
        <fullName evidence="2">PcfJ domain-containing protein</fullName>
    </submittedName>
</protein>
<sequence>MKRKLVMQQKPIWPKEANWKSQITAQKAGDILILDWFKKEKWKGRHCLNCTSGEYEAYDPETGEWTRDKLETMLNERKNWYYCGILPDTHIDSKFKPVIVNTMDLKPTTSSLLREIQWKEDEYSRDKKQRAYYKRVRRIEELMAQVPDLPKELEDGSWLHRLLDPDGYYAFYKKGELTGKTCCSEEAEPYREDGGKKIRHNDILVCPACGKRLTAKTRTDAVWKKCRIHVLQKIDGEKSVARHFTAELQQRGSKITSFMDEQVRLILYRDPAKNCRIYYQIANMNRYEDWWDQNPEGRHITTCYLYDKGISEALEGTKYSDCSRIFERMAADGFLADYNMIMRWSKDYAGPLEYLYKGRFYRLAKDMVDNISGYNGSYCGKGLDPFGEDIHEIFGLENWQRINRIRDMDGGEKELRWLQEEEESGEKISQETLKWMCAYKINPRDIEFIRDLMRPQQVMNYLIRQKQESYPSLGYKEILEQYADYISMSLAAQKDLTDPMVYRPRELKRRHDELIAYKQKAQILKDLDRDPKGAAEYAAQMNEKFPGAEEALAEAREKYTYQSEKYMVMVPETLMDIVREGNALHHCAGSSERYFERLMSRETCICFLRRVDEPQIPYYTIEVEPNGTVRQSRTYLDEETGIEEIRPFLKEWQKHVKKKLKASDLEAQKASAEKREKNLEELRQKGNTRVLKALMEDFMEAV</sequence>
<accession>A0ABT2UXS4</accession>
<evidence type="ECO:0000313" key="2">
    <source>
        <dbReference type="EMBL" id="MCU6798866.1"/>
    </source>
</evidence>
<keyword evidence="3" id="KW-1185">Reference proteome</keyword>
<reference evidence="2 3" key="1">
    <citation type="journal article" date="2021" name="ISME Commun">
        <title>Automated analysis of genomic sequences facilitates high-throughput and comprehensive description of bacteria.</title>
        <authorList>
            <person name="Hitch T.C.A."/>
        </authorList>
    </citation>
    <scope>NUCLEOTIDE SEQUENCE [LARGE SCALE GENOMIC DNA]</scope>
    <source>
        <strain evidence="3">f_CCE</strain>
    </source>
</reference>
<organism evidence="2 3">
    <name type="scientific">Alitiscatomonas aceti</name>
    <dbReference type="NCBI Taxonomy" id="2981724"/>
    <lineage>
        <taxon>Bacteria</taxon>
        <taxon>Bacillati</taxon>
        <taxon>Bacillota</taxon>
        <taxon>Clostridia</taxon>
        <taxon>Lachnospirales</taxon>
        <taxon>Lachnospiraceae</taxon>
        <taxon>Alitiscatomonas</taxon>
    </lineage>
</organism>
<dbReference type="Pfam" id="PF14284">
    <property type="entry name" value="PcfJ"/>
    <property type="match status" value="1"/>
</dbReference>